<accession>A0A8R1TMC9</accession>
<dbReference type="AlphaFoldDB" id="A0A8R1TMC9"/>
<evidence type="ECO:0000313" key="1">
    <source>
        <dbReference type="EnsemblMetazoa" id="OVOC12290.1"/>
    </source>
</evidence>
<keyword evidence="2" id="KW-1185">Reference proteome</keyword>
<dbReference type="EMBL" id="CMVM020000420">
    <property type="status" value="NOT_ANNOTATED_CDS"/>
    <property type="molecule type" value="Genomic_DNA"/>
</dbReference>
<reference evidence="2" key="1">
    <citation type="submission" date="2013-10" db="EMBL/GenBank/DDBJ databases">
        <title>Genome sequencing of Onchocerca volvulus.</title>
        <authorList>
            <person name="Cotton J."/>
            <person name="Tsai J."/>
            <person name="Stanley E."/>
            <person name="Tracey A."/>
            <person name="Holroyd N."/>
            <person name="Lustigman S."/>
            <person name="Berriman M."/>
        </authorList>
    </citation>
    <scope>NUCLEOTIDE SEQUENCE</scope>
</reference>
<evidence type="ECO:0000313" key="2">
    <source>
        <dbReference type="Proteomes" id="UP000024404"/>
    </source>
</evidence>
<reference evidence="1" key="2">
    <citation type="submission" date="2022-06" db="UniProtKB">
        <authorList>
            <consortium name="EnsemblMetazoa"/>
        </authorList>
    </citation>
    <scope>IDENTIFICATION</scope>
</reference>
<proteinExistence type="predicted"/>
<name>A0A8R1TMC9_ONCVO</name>
<protein>
    <submittedName>
        <fullName evidence="1">Uncharacterized protein</fullName>
    </submittedName>
</protein>
<dbReference type="Proteomes" id="UP000024404">
    <property type="component" value="Unassembled WGS sequence"/>
</dbReference>
<dbReference type="EnsemblMetazoa" id="OVOC12290.1">
    <property type="protein sequence ID" value="OVOC12290.1"/>
    <property type="gene ID" value="WBGene00249099"/>
</dbReference>
<organism evidence="1 2">
    <name type="scientific">Onchocerca volvulus</name>
    <dbReference type="NCBI Taxonomy" id="6282"/>
    <lineage>
        <taxon>Eukaryota</taxon>
        <taxon>Metazoa</taxon>
        <taxon>Ecdysozoa</taxon>
        <taxon>Nematoda</taxon>
        <taxon>Chromadorea</taxon>
        <taxon>Rhabditida</taxon>
        <taxon>Spirurina</taxon>
        <taxon>Spiruromorpha</taxon>
        <taxon>Filarioidea</taxon>
        <taxon>Onchocercidae</taxon>
        <taxon>Onchocerca</taxon>
    </lineage>
</organism>
<sequence>MCPFTDSVLVCNPIFSTSATTCSDISILSCVVGFRIIYSQQCFQSIFVVVEQQLVFQFHFELEFEVIAVVAAYCCYAAIVTASVTAAAVTGERNAVYDTVAVPCNSCDCAATALAEGNCCSSRSSAVARRRRLNVSLVDQSKSHKCFTT</sequence>